<dbReference type="Gene3D" id="2.60.40.60">
    <property type="entry name" value="Cadherins"/>
    <property type="match status" value="2"/>
</dbReference>
<feature type="chain" id="PRO_5043990499" description="Cadherin domain-containing protein" evidence="7">
    <location>
        <begin position="32"/>
        <end position="291"/>
    </location>
</feature>
<keyword evidence="2" id="KW-0677">Repeat</keyword>
<dbReference type="PANTHER" id="PTHR24027">
    <property type="entry name" value="CADHERIN-23"/>
    <property type="match status" value="1"/>
</dbReference>
<dbReference type="GO" id="GO:0044331">
    <property type="term" value="P:cell-cell adhesion mediated by cadherin"/>
    <property type="evidence" value="ECO:0007669"/>
    <property type="project" value="TreeGrafter"/>
</dbReference>
<name>A0AAW0NH32_9GOBI</name>
<dbReference type="Proteomes" id="UP001460270">
    <property type="component" value="Unassembled WGS sequence"/>
</dbReference>
<evidence type="ECO:0000256" key="3">
    <source>
        <dbReference type="ARBA" id="ARBA00022837"/>
    </source>
</evidence>
<dbReference type="GO" id="GO:0005509">
    <property type="term" value="F:calcium ion binding"/>
    <property type="evidence" value="ECO:0007669"/>
    <property type="project" value="UniProtKB-UniRule"/>
</dbReference>
<dbReference type="PANTHER" id="PTHR24027:SF273">
    <property type="entry name" value="CADHERIN-8"/>
    <property type="match status" value="1"/>
</dbReference>
<dbReference type="GO" id="GO:0005912">
    <property type="term" value="C:adherens junction"/>
    <property type="evidence" value="ECO:0007669"/>
    <property type="project" value="TreeGrafter"/>
</dbReference>
<feature type="domain" description="Cadherin" evidence="8">
    <location>
        <begin position="214"/>
        <end position="272"/>
    </location>
</feature>
<evidence type="ECO:0000256" key="6">
    <source>
        <dbReference type="SAM" id="MobiDB-lite"/>
    </source>
</evidence>
<dbReference type="CDD" id="cd11304">
    <property type="entry name" value="Cadherin_repeat"/>
    <property type="match status" value="1"/>
</dbReference>
<dbReference type="GO" id="GO:0016477">
    <property type="term" value="P:cell migration"/>
    <property type="evidence" value="ECO:0007669"/>
    <property type="project" value="TreeGrafter"/>
</dbReference>
<evidence type="ECO:0000256" key="1">
    <source>
        <dbReference type="ARBA" id="ARBA00004370"/>
    </source>
</evidence>
<gene>
    <name evidence="9" type="ORF">WMY93_020056</name>
</gene>
<keyword evidence="10" id="KW-1185">Reference proteome</keyword>
<keyword evidence="3 5" id="KW-0106">Calcium</keyword>
<dbReference type="GO" id="GO:0043679">
    <property type="term" value="C:axon terminus"/>
    <property type="evidence" value="ECO:0007669"/>
    <property type="project" value="TreeGrafter"/>
</dbReference>
<evidence type="ECO:0000256" key="5">
    <source>
        <dbReference type="PROSITE-ProRule" id="PRU00043"/>
    </source>
</evidence>
<dbReference type="GO" id="GO:0043083">
    <property type="term" value="C:synaptic cleft"/>
    <property type="evidence" value="ECO:0007669"/>
    <property type="project" value="TreeGrafter"/>
</dbReference>
<dbReference type="GO" id="GO:0007156">
    <property type="term" value="P:homophilic cell adhesion via plasma membrane adhesion molecules"/>
    <property type="evidence" value="ECO:0007669"/>
    <property type="project" value="InterPro"/>
</dbReference>
<feature type="compositionally biased region" description="Gly residues" evidence="6">
    <location>
        <begin position="182"/>
        <end position="193"/>
    </location>
</feature>
<feature type="signal peptide" evidence="7">
    <location>
        <begin position="1"/>
        <end position="31"/>
    </location>
</feature>
<comment type="subcellular location">
    <subcellularLocation>
        <location evidence="1">Membrane</location>
    </subcellularLocation>
</comment>
<dbReference type="InterPro" id="IPR015919">
    <property type="entry name" value="Cadherin-like_sf"/>
</dbReference>
<keyword evidence="7" id="KW-0732">Signal</keyword>
<comment type="caution">
    <text evidence="9">The sequence shown here is derived from an EMBL/GenBank/DDBJ whole genome shotgun (WGS) entry which is preliminary data.</text>
</comment>
<protein>
    <recommendedName>
        <fullName evidence="8">Cadherin domain-containing protein</fullName>
    </recommendedName>
</protein>
<dbReference type="InterPro" id="IPR002126">
    <property type="entry name" value="Cadherin-like_dom"/>
</dbReference>
<dbReference type="GO" id="GO:0007043">
    <property type="term" value="P:cell-cell junction assembly"/>
    <property type="evidence" value="ECO:0007669"/>
    <property type="project" value="TreeGrafter"/>
</dbReference>
<dbReference type="GO" id="GO:0034332">
    <property type="term" value="P:adherens junction organization"/>
    <property type="evidence" value="ECO:0007669"/>
    <property type="project" value="TreeGrafter"/>
</dbReference>
<feature type="region of interest" description="Disordered" evidence="6">
    <location>
        <begin position="155"/>
        <end position="193"/>
    </location>
</feature>
<keyword evidence="4" id="KW-0472">Membrane</keyword>
<dbReference type="EMBL" id="JBBPFD010000014">
    <property type="protein sequence ID" value="KAK7899203.1"/>
    <property type="molecule type" value="Genomic_DNA"/>
</dbReference>
<evidence type="ECO:0000256" key="4">
    <source>
        <dbReference type="ARBA" id="ARBA00023136"/>
    </source>
</evidence>
<dbReference type="SUPFAM" id="SSF49313">
    <property type="entry name" value="Cadherin-like"/>
    <property type="match status" value="1"/>
</dbReference>
<dbReference type="GO" id="GO:0000902">
    <property type="term" value="P:cell morphogenesis"/>
    <property type="evidence" value="ECO:0007669"/>
    <property type="project" value="TreeGrafter"/>
</dbReference>
<evidence type="ECO:0000313" key="10">
    <source>
        <dbReference type="Proteomes" id="UP001460270"/>
    </source>
</evidence>
<dbReference type="InterPro" id="IPR039808">
    <property type="entry name" value="Cadherin"/>
</dbReference>
<dbReference type="GO" id="GO:0045296">
    <property type="term" value="F:cadherin binding"/>
    <property type="evidence" value="ECO:0007669"/>
    <property type="project" value="TreeGrafter"/>
</dbReference>
<dbReference type="GO" id="GO:0008013">
    <property type="term" value="F:beta-catenin binding"/>
    <property type="evidence" value="ECO:0007669"/>
    <property type="project" value="TreeGrafter"/>
</dbReference>
<dbReference type="PROSITE" id="PS50268">
    <property type="entry name" value="CADHERIN_2"/>
    <property type="match status" value="2"/>
</dbReference>
<sequence>MAARMPKRSEEMLRDLLLTVLLLFWITCVSSSPIASHSRGTQTGGSTAAAGAVVASGPGIEGQRLLSRAKRGWVWNQMFVLEEFSGPDPILVGRLHTDLDVGNKNIKALSSVRARDVCSGYPGYPSDRHGRRRLWLRQQRQTRLQHSGRPTVLLCGPQLRDHKDCPPRDGPGDERRVPSGDPGEGYGRHMGGLSGTTTVTVTLTDINDNPPKFSKSLYEFVIPEDLPLGKTGGKVRANDRDIGENAKSTYNIIDGDGLGIFEIVTDAQTQEGFSASESRWITRPDTPTLSK</sequence>
<dbReference type="AlphaFoldDB" id="A0AAW0NH32"/>
<evidence type="ECO:0000256" key="7">
    <source>
        <dbReference type="SAM" id="SignalP"/>
    </source>
</evidence>
<accession>A0AAW0NH32</accession>
<reference evidence="10" key="1">
    <citation type="submission" date="2024-04" db="EMBL/GenBank/DDBJ databases">
        <title>Salinicola lusitanus LLJ914,a marine bacterium isolated from the Okinawa Trough.</title>
        <authorList>
            <person name="Li J."/>
        </authorList>
    </citation>
    <scope>NUCLEOTIDE SEQUENCE [LARGE SCALE GENOMIC DNA]</scope>
</reference>
<organism evidence="9 10">
    <name type="scientific">Mugilogobius chulae</name>
    <name type="common">yellowstripe goby</name>
    <dbReference type="NCBI Taxonomy" id="88201"/>
    <lineage>
        <taxon>Eukaryota</taxon>
        <taxon>Metazoa</taxon>
        <taxon>Chordata</taxon>
        <taxon>Craniata</taxon>
        <taxon>Vertebrata</taxon>
        <taxon>Euteleostomi</taxon>
        <taxon>Actinopterygii</taxon>
        <taxon>Neopterygii</taxon>
        <taxon>Teleostei</taxon>
        <taxon>Neoteleostei</taxon>
        <taxon>Acanthomorphata</taxon>
        <taxon>Gobiaria</taxon>
        <taxon>Gobiiformes</taxon>
        <taxon>Gobioidei</taxon>
        <taxon>Gobiidae</taxon>
        <taxon>Gobionellinae</taxon>
        <taxon>Mugilogobius</taxon>
    </lineage>
</organism>
<evidence type="ECO:0000256" key="2">
    <source>
        <dbReference type="ARBA" id="ARBA00022737"/>
    </source>
</evidence>
<dbReference type="PROSITE" id="PS00232">
    <property type="entry name" value="CADHERIN_1"/>
    <property type="match status" value="1"/>
</dbReference>
<proteinExistence type="predicted"/>
<dbReference type="PRINTS" id="PR00205">
    <property type="entry name" value="CADHERIN"/>
</dbReference>
<dbReference type="GO" id="GO:0016339">
    <property type="term" value="P:calcium-dependent cell-cell adhesion via plasma membrane cell adhesion molecules"/>
    <property type="evidence" value="ECO:0007669"/>
    <property type="project" value="TreeGrafter"/>
</dbReference>
<evidence type="ECO:0000313" key="9">
    <source>
        <dbReference type="EMBL" id="KAK7899203.1"/>
    </source>
</evidence>
<feature type="domain" description="Cadherin" evidence="8">
    <location>
        <begin position="181"/>
        <end position="213"/>
    </location>
</feature>
<dbReference type="InterPro" id="IPR020894">
    <property type="entry name" value="Cadherin_CS"/>
</dbReference>
<evidence type="ECO:0000259" key="8">
    <source>
        <dbReference type="PROSITE" id="PS50268"/>
    </source>
</evidence>
<feature type="compositionally biased region" description="Basic and acidic residues" evidence="6">
    <location>
        <begin position="159"/>
        <end position="178"/>
    </location>
</feature>
<dbReference type="GO" id="GO:0016342">
    <property type="term" value="C:catenin complex"/>
    <property type="evidence" value="ECO:0007669"/>
    <property type="project" value="TreeGrafter"/>
</dbReference>